<dbReference type="AlphaFoldDB" id="A0A7J7L2E1"/>
<reference evidence="1 2" key="1">
    <citation type="journal article" date="2020" name="IScience">
        <title>Genome Sequencing of the Endangered Kingdonia uniflora (Circaeasteraceae, Ranunculales) Reveals Potential Mechanisms of Evolutionary Specialization.</title>
        <authorList>
            <person name="Sun Y."/>
            <person name="Deng T."/>
            <person name="Zhang A."/>
            <person name="Moore M.J."/>
            <person name="Landis J.B."/>
            <person name="Lin N."/>
            <person name="Zhang H."/>
            <person name="Zhang X."/>
            <person name="Huang J."/>
            <person name="Zhang X."/>
            <person name="Sun H."/>
            <person name="Wang H."/>
        </authorList>
    </citation>
    <scope>NUCLEOTIDE SEQUENCE [LARGE SCALE GENOMIC DNA]</scope>
    <source>
        <strain evidence="1">TB1705</strain>
        <tissue evidence="1">Leaf</tissue>
    </source>
</reference>
<dbReference type="EMBL" id="JACGCM010002681">
    <property type="protein sequence ID" value="KAF6136732.1"/>
    <property type="molecule type" value="Genomic_DNA"/>
</dbReference>
<proteinExistence type="predicted"/>
<gene>
    <name evidence="1" type="ORF">GIB67_020054</name>
</gene>
<organism evidence="1 2">
    <name type="scientific">Kingdonia uniflora</name>
    <dbReference type="NCBI Taxonomy" id="39325"/>
    <lineage>
        <taxon>Eukaryota</taxon>
        <taxon>Viridiplantae</taxon>
        <taxon>Streptophyta</taxon>
        <taxon>Embryophyta</taxon>
        <taxon>Tracheophyta</taxon>
        <taxon>Spermatophyta</taxon>
        <taxon>Magnoliopsida</taxon>
        <taxon>Ranunculales</taxon>
        <taxon>Circaeasteraceae</taxon>
        <taxon>Kingdonia</taxon>
    </lineage>
</organism>
<dbReference type="OrthoDB" id="2919534at2759"/>
<sequence>MPQGDSVLIPHPANPAYEVLKEASMVTYQDMNIQAHHYASRTDRRRYNLPSIDKIAVILPGDGHEPCSMRDIVVYLKRLLEFIFKKGRMFKYIIDLGSYKDGSYKKLLKVVQVEDQPEEKHLYYMHHNNMIEIYQITNFCRFLYRRLSECCDLTYQDKEAKFLLESSNRRLGISFEDCNISHVKFLHHDALVIMPKIKKFVIHIMTIDTGSGIEIIFKSTIDQMGLADQVILSDTDIGGLNGSKEE</sequence>
<protein>
    <submittedName>
        <fullName evidence="1">Uncharacterized protein</fullName>
    </submittedName>
</protein>
<dbReference type="Proteomes" id="UP000541444">
    <property type="component" value="Unassembled WGS sequence"/>
</dbReference>
<evidence type="ECO:0000313" key="1">
    <source>
        <dbReference type="EMBL" id="KAF6136732.1"/>
    </source>
</evidence>
<evidence type="ECO:0000313" key="2">
    <source>
        <dbReference type="Proteomes" id="UP000541444"/>
    </source>
</evidence>
<name>A0A7J7L2E1_9MAGN</name>
<keyword evidence="2" id="KW-1185">Reference proteome</keyword>
<accession>A0A7J7L2E1</accession>
<comment type="caution">
    <text evidence="1">The sequence shown here is derived from an EMBL/GenBank/DDBJ whole genome shotgun (WGS) entry which is preliminary data.</text>
</comment>